<dbReference type="PROSITE" id="PS51375">
    <property type="entry name" value="PPR"/>
    <property type="match status" value="1"/>
</dbReference>
<keyword evidence="3" id="KW-0378">Hydrolase</keyword>
<dbReference type="GO" id="GO:0003723">
    <property type="term" value="F:RNA binding"/>
    <property type="evidence" value="ECO:0007669"/>
    <property type="project" value="InterPro"/>
</dbReference>
<feature type="transmembrane region" description="Helical" evidence="7">
    <location>
        <begin position="1266"/>
        <end position="1289"/>
    </location>
</feature>
<feature type="repeat" description="PPR" evidence="5">
    <location>
        <begin position="218"/>
        <end position="252"/>
    </location>
</feature>
<dbReference type="InterPro" id="IPR002833">
    <property type="entry name" value="PTH2"/>
</dbReference>
<feature type="transmembrane region" description="Helical" evidence="7">
    <location>
        <begin position="1163"/>
        <end position="1183"/>
    </location>
</feature>
<dbReference type="GO" id="GO:0001522">
    <property type="term" value="P:pseudouridine synthesis"/>
    <property type="evidence" value="ECO:0007669"/>
    <property type="project" value="InterPro"/>
</dbReference>
<feature type="region of interest" description="Disordered" evidence="6">
    <location>
        <begin position="1133"/>
        <end position="1157"/>
    </location>
</feature>
<feature type="compositionally biased region" description="Basic residues" evidence="6">
    <location>
        <begin position="1098"/>
        <end position="1111"/>
    </location>
</feature>
<accession>A0A1Q9CC90</accession>
<keyword evidence="7" id="KW-0472">Membrane</keyword>
<dbReference type="InterPro" id="IPR006145">
    <property type="entry name" value="PsdUridine_synth_RsuA/RluA"/>
</dbReference>
<dbReference type="EMBL" id="LSRX01001370">
    <property type="protein sequence ID" value="OLP80541.1"/>
    <property type="molecule type" value="Genomic_DNA"/>
</dbReference>
<comment type="caution">
    <text evidence="9">The sequence shown here is derived from an EMBL/GenBank/DDBJ whole genome shotgun (WGS) entry which is preliminary data.</text>
</comment>
<name>A0A1Q9CC90_SYMMI</name>
<evidence type="ECO:0000259" key="8">
    <source>
        <dbReference type="Pfam" id="PF00849"/>
    </source>
</evidence>
<feature type="region of interest" description="Disordered" evidence="6">
    <location>
        <begin position="967"/>
        <end position="1018"/>
    </location>
</feature>
<proteinExistence type="predicted"/>
<dbReference type="Gene3D" id="3.40.1490.10">
    <property type="entry name" value="Bit1"/>
    <property type="match status" value="2"/>
</dbReference>
<dbReference type="Gene3D" id="3.30.2350.10">
    <property type="entry name" value="Pseudouridine synthase"/>
    <property type="match status" value="1"/>
</dbReference>
<feature type="region of interest" description="Disordered" evidence="6">
    <location>
        <begin position="1088"/>
        <end position="1114"/>
    </location>
</feature>
<comment type="catalytic activity">
    <reaction evidence="4">
        <text>an N-acyl-L-alpha-aminoacyl-tRNA + H2O = an N-acyl-L-amino acid + a tRNA + H(+)</text>
        <dbReference type="Rhea" id="RHEA:54448"/>
        <dbReference type="Rhea" id="RHEA-COMP:10123"/>
        <dbReference type="Rhea" id="RHEA-COMP:13883"/>
        <dbReference type="ChEBI" id="CHEBI:15377"/>
        <dbReference type="ChEBI" id="CHEBI:15378"/>
        <dbReference type="ChEBI" id="CHEBI:59874"/>
        <dbReference type="ChEBI" id="CHEBI:78442"/>
        <dbReference type="ChEBI" id="CHEBI:138191"/>
        <dbReference type="EC" id="3.1.1.29"/>
    </reaction>
</comment>
<dbReference type="Pfam" id="PF01535">
    <property type="entry name" value="PPR"/>
    <property type="match status" value="1"/>
</dbReference>
<dbReference type="GO" id="GO:0004045">
    <property type="term" value="F:peptidyl-tRNA hydrolase activity"/>
    <property type="evidence" value="ECO:0007669"/>
    <property type="project" value="UniProtKB-EC"/>
</dbReference>
<sequence length="1437" mass="158560">MRNGWPGHAKIAPSKSSDCHTLLQTNIAQGAGGRIGLCSADCQRRAGSESNASDTEEEEQDDEDEEEWKLIICVRHDLNMSVGKVAAQVGHAVHHSVTHSAWRDLKDWEESGSKKVTLKTDRQESIQIHSELVSSKTMPQLCAAKVSCQPQIVDELKKFSSLSQWEEACSLVAELLHSSIMPHPVYIATATAACARAASWRQALLLVEAMGGTRISPNIVVYNSAINACTRAKMWQQSLEILGLLSSESLEPSTITLNCLISGCEKAAKWQHALFLLSWAGTAKLSVDTITFNSALSACEKGNQWIPALNLLQEMGVAKVEADSISNSAALCALGRSNRWKEVLQLYRQMDPLSATQAPAVSLAIRAFDQQLRWQAAGDLLRDKCQQSLRPDVRLVGCTVSSFSKAAAWPAALSELYAAAARCVNIDNVARTAATSAHMLASQWQLPIALLGKAASRDDTSLSLVLSSLEKADRWKEASCLYCSCARQKVRPGIVSSNAAVAAARGASWQKSQLMLAQLQQAKLRSDVVTFSSCMTASRADAACDGWIPSIAMLESMQQHRATLNTVVLGAVLSSLETGSRWQMALDAVRVADGVRAVLNGVQIGTVACCLCTARGSGVALEFLDNARRSWLEAEVGAPKPQPSVKGAPADMPRIFGVSKPHGYSTEQLLQQLQRDMGCPLSIASRLDYGTSGVLPIARGTETSAATRWLQAQFAARAVHKDYLCLCVGDSKLTSRGRLNAAIVTSSRGLQKWTSEVSLEGSEAVTEYSTWAKYEDPENTRHRFCLLSVKPLTGRTHQIRVHMASIGLPIVGDAQYGNKGIDPTHCGRLFLHCYRLKMLGLDGRPLLLVSELPQELQLTLMRLRLVEGSYALQGVDLRYGEMEHICEEELQDLLEKARSKGLLAETIQDAGHTEVEPGTTTVLAIGPAPARRLDAVTGHLKPLPDRVQQIEKQNKKLLERAERLQKEVDEEKRKHKRLAKQFSAFRQREPPQADMSQERARRGTKVRAGGRKEANRNYGKKEGMPLEEFQSFDPGLSRVVDWSGIMDPSCLRALREDSDESTHAGEYTQALTLCDECWDLAVQEDLESAMKADSPSSRTHRGGQGHRGRCRTRSDVRQASGALAVLRFMEGAEVQEEEDEAASPTSPSEAPSIVPRTDLDPRMLPVGLVVSLILSLMAFTGAVDPGMVPEELPDRPIERSYKSSQFPRRIRRPSTCIGSMMRRACSVQLRNWTTECCNARGYDHYCRWLLNGIGLHNHRGRWAEEFFMLLMVFTVMVAGGSIVDVWLLAAFRSLEHWAEAPGHSEPAGRWAELMSSSHGAAHLVYLAIFGYNLIPVVRLHVTFVSRNELANEWKEDENYVVDDLEWRTQTGTSVWVGDLDTDEFNAKFDSFRYDPTRNRWDKGCPTTLVGTTESGFATNCFLFWFVPRWDKDQTGEF</sequence>
<dbReference type="SUPFAM" id="SSF55120">
    <property type="entry name" value="Pseudouridine synthase"/>
    <property type="match status" value="1"/>
</dbReference>
<evidence type="ECO:0000313" key="9">
    <source>
        <dbReference type="EMBL" id="OLP80541.1"/>
    </source>
</evidence>
<dbReference type="EC" id="3.1.1.29" evidence="1"/>
<evidence type="ECO:0000256" key="2">
    <source>
        <dbReference type="ARBA" id="ARBA00022737"/>
    </source>
</evidence>
<dbReference type="GO" id="GO:0009982">
    <property type="term" value="F:pseudouridine synthase activity"/>
    <property type="evidence" value="ECO:0007669"/>
    <property type="project" value="InterPro"/>
</dbReference>
<dbReference type="InterPro" id="IPR011990">
    <property type="entry name" value="TPR-like_helical_dom_sf"/>
</dbReference>
<dbReference type="InterPro" id="IPR023476">
    <property type="entry name" value="Pep_tRNA_hydro_II_dom_sf"/>
</dbReference>
<dbReference type="PROSITE" id="PS50216">
    <property type="entry name" value="DHHC"/>
    <property type="match status" value="1"/>
</dbReference>
<feature type="compositionally biased region" description="Low complexity" evidence="6">
    <location>
        <begin position="1142"/>
        <end position="1152"/>
    </location>
</feature>
<dbReference type="OrthoDB" id="185373at2759"/>
<keyword evidence="2" id="KW-0677">Repeat</keyword>
<dbReference type="PANTHER" id="PTHR47936:SF1">
    <property type="entry name" value="PENTATRICOPEPTIDE REPEAT-CONTAINING PROTEIN GUN1, CHLOROPLASTIC"/>
    <property type="match status" value="1"/>
</dbReference>
<dbReference type="CDD" id="cd02869">
    <property type="entry name" value="PseudoU_synth_RluA_like"/>
    <property type="match status" value="1"/>
</dbReference>
<feature type="compositionally biased region" description="Acidic residues" evidence="6">
    <location>
        <begin position="54"/>
        <end position="66"/>
    </location>
</feature>
<dbReference type="InterPro" id="IPR002885">
    <property type="entry name" value="PPR_rpt"/>
</dbReference>
<dbReference type="Pfam" id="PF01981">
    <property type="entry name" value="PTH2"/>
    <property type="match status" value="2"/>
</dbReference>
<dbReference type="Proteomes" id="UP000186817">
    <property type="component" value="Unassembled WGS sequence"/>
</dbReference>
<evidence type="ECO:0000256" key="1">
    <source>
        <dbReference type="ARBA" id="ARBA00013260"/>
    </source>
</evidence>
<protein>
    <recommendedName>
        <fullName evidence="1">peptidyl-tRNA hydrolase</fullName>
        <ecNumber evidence="1">3.1.1.29</ecNumber>
    </recommendedName>
</protein>
<feature type="compositionally biased region" description="Basic and acidic residues" evidence="6">
    <location>
        <begin position="986"/>
        <end position="1001"/>
    </location>
</feature>
<feature type="transmembrane region" description="Helical" evidence="7">
    <location>
        <begin position="1319"/>
        <end position="1337"/>
    </location>
</feature>
<evidence type="ECO:0000256" key="6">
    <source>
        <dbReference type="SAM" id="MobiDB-lite"/>
    </source>
</evidence>
<gene>
    <name evidence="9" type="ORF">AK812_SmicGene39021</name>
</gene>
<evidence type="ECO:0000313" key="10">
    <source>
        <dbReference type="Proteomes" id="UP000186817"/>
    </source>
</evidence>
<feature type="region of interest" description="Disordered" evidence="6">
    <location>
        <begin position="47"/>
        <end position="66"/>
    </location>
</feature>
<organism evidence="9 10">
    <name type="scientific">Symbiodinium microadriaticum</name>
    <name type="common">Dinoflagellate</name>
    <name type="synonym">Zooxanthella microadriatica</name>
    <dbReference type="NCBI Taxonomy" id="2951"/>
    <lineage>
        <taxon>Eukaryota</taxon>
        <taxon>Sar</taxon>
        <taxon>Alveolata</taxon>
        <taxon>Dinophyceae</taxon>
        <taxon>Suessiales</taxon>
        <taxon>Symbiodiniaceae</taxon>
        <taxon>Symbiodinium</taxon>
    </lineage>
</organism>
<evidence type="ECO:0000256" key="7">
    <source>
        <dbReference type="SAM" id="Phobius"/>
    </source>
</evidence>
<dbReference type="NCBIfam" id="TIGR00756">
    <property type="entry name" value="PPR"/>
    <property type="match status" value="1"/>
</dbReference>
<keyword evidence="7" id="KW-1133">Transmembrane helix</keyword>
<reference evidence="9 10" key="1">
    <citation type="submission" date="2016-02" db="EMBL/GenBank/DDBJ databases">
        <title>Genome analysis of coral dinoflagellate symbionts highlights evolutionary adaptations to a symbiotic lifestyle.</title>
        <authorList>
            <person name="Aranda M."/>
            <person name="Li Y."/>
            <person name="Liew Y.J."/>
            <person name="Baumgarten S."/>
            <person name="Simakov O."/>
            <person name="Wilson M."/>
            <person name="Piel J."/>
            <person name="Ashoor H."/>
            <person name="Bougouffa S."/>
            <person name="Bajic V.B."/>
            <person name="Ryu T."/>
            <person name="Ravasi T."/>
            <person name="Bayer T."/>
            <person name="Micklem G."/>
            <person name="Kim H."/>
            <person name="Bhak J."/>
            <person name="Lajeunesse T.C."/>
            <person name="Voolstra C.R."/>
        </authorList>
    </citation>
    <scope>NUCLEOTIDE SEQUENCE [LARGE SCALE GENOMIC DNA]</scope>
    <source>
        <strain evidence="9 10">CCMP2467</strain>
    </source>
</reference>
<dbReference type="Gene3D" id="1.25.40.10">
    <property type="entry name" value="Tetratricopeptide repeat domain"/>
    <property type="match status" value="2"/>
</dbReference>
<dbReference type="PANTHER" id="PTHR47936">
    <property type="entry name" value="PPR_LONG DOMAIN-CONTAINING PROTEIN"/>
    <property type="match status" value="1"/>
</dbReference>
<feature type="domain" description="Pseudouridine synthase RsuA/RluA-like" evidence="8">
    <location>
        <begin position="661"/>
        <end position="805"/>
    </location>
</feature>
<dbReference type="SUPFAM" id="SSF102462">
    <property type="entry name" value="Peptidyl-tRNA hydrolase II"/>
    <property type="match status" value="2"/>
</dbReference>
<dbReference type="InterPro" id="IPR020103">
    <property type="entry name" value="PsdUridine_synth_cat_dom_sf"/>
</dbReference>
<keyword evidence="7" id="KW-0812">Transmembrane</keyword>
<dbReference type="Pfam" id="PF00849">
    <property type="entry name" value="PseudoU_synth_2"/>
    <property type="match status" value="1"/>
</dbReference>
<keyword evidence="10" id="KW-1185">Reference proteome</keyword>
<evidence type="ECO:0000256" key="4">
    <source>
        <dbReference type="ARBA" id="ARBA00048707"/>
    </source>
</evidence>
<evidence type="ECO:0000256" key="3">
    <source>
        <dbReference type="ARBA" id="ARBA00022801"/>
    </source>
</evidence>
<evidence type="ECO:0000256" key="5">
    <source>
        <dbReference type="PROSITE-ProRule" id="PRU00708"/>
    </source>
</evidence>